<keyword evidence="4 7" id="KW-0560">Oxidoreductase</keyword>
<dbReference type="GO" id="GO:0020037">
    <property type="term" value="F:heme binding"/>
    <property type="evidence" value="ECO:0007669"/>
    <property type="project" value="InterPro"/>
</dbReference>
<evidence type="ECO:0000256" key="7">
    <source>
        <dbReference type="RuleBase" id="RU000461"/>
    </source>
</evidence>
<organism evidence="8 9">
    <name type="scientific">Corallococcus terminator</name>
    <dbReference type="NCBI Taxonomy" id="2316733"/>
    <lineage>
        <taxon>Bacteria</taxon>
        <taxon>Pseudomonadati</taxon>
        <taxon>Myxococcota</taxon>
        <taxon>Myxococcia</taxon>
        <taxon>Myxococcales</taxon>
        <taxon>Cystobacterineae</taxon>
        <taxon>Myxococcaceae</taxon>
        <taxon>Corallococcus</taxon>
    </lineage>
</organism>
<dbReference type="EMBL" id="RAVZ01000095">
    <property type="protein sequence ID" value="RKG87572.1"/>
    <property type="molecule type" value="Genomic_DNA"/>
</dbReference>
<dbReference type="CDD" id="cd11078">
    <property type="entry name" value="CYP130-like"/>
    <property type="match status" value="1"/>
</dbReference>
<evidence type="ECO:0000256" key="2">
    <source>
        <dbReference type="ARBA" id="ARBA00022617"/>
    </source>
</evidence>
<dbReference type="RefSeq" id="WP_120541448.1">
    <property type="nucleotide sequence ID" value="NZ_RAVZ01000095.1"/>
</dbReference>
<dbReference type="InterPro" id="IPR017972">
    <property type="entry name" value="Cyt_P450_CS"/>
</dbReference>
<reference evidence="9" key="1">
    <citation type="submission" date="2018-09" db="EMBL/GenBank/DDBJ databases">
        <authorList>
            <person name="Livingstone P.G."/>
            <person name="Whitworth D.E."/>
        </authorList>
    </citation>
    <scope>NUCLEOTIDE SEQUENCE [LARGE SCALE GENOMIC DNA]</scope>
    <source>
        <strain evidence="9">CA054A</strain>
    </source>
</reference>
<dbReference type="InterPro" id="IPR001128">
    <property type="entry name" value="Cyt_P450"/>
</dbReference>
<evidence type="ECO:0000256" key="5">
    <source>
        <dbReference type="ARBA" id="ARBA00023004"/>
    </source>
</evidence>
<dbReference type="PRINTS" id="PR00359">
    <property type="entry name" value="BP450"/>
</dbReference>
<proteinExistence type="inferred from homology"/>
<evidence type="ECO:0000256" key="3">
    <source>
        <dbReference type="ARBA" id="ARBA00022723"/>
    </source>
</evidence>
<comment type="caution">
    <text evidence="8">The sequence shown here is derived from an EMBL/GenBank/DDBJ whole genome shotgun (WGS) entry which is preliminary data.</text>
</comment>
<dbReference type="OrthoDB" id="4511384at2"/>
<dbReference type="PANTHER" id="PTHR46696:SF1">
    <property type="entry name" value="CYTOCHROME P450 YJIB-RELATED"/>
    <property type="match status" value="1"/>
</dbReference>
<dbReference type="GO" id="GO:0005506">
    <property type="term" value="F:iron ion binding"/>
    <property type="evidence" value="ECO:0007669"/>
    <property type="project" value="InterPro"/>
</dbReference>
<dbReference type="AlphaFoldDB" id="A0A3A8IW49"/>
<keyword evidence="6 7" id="KW-0503">Monooxygenase</keyword>
<dbReference type="GO" id="GO:0016705">
    <property type="term" value="F:oxidoreductase activity, acting on paired donors, with incorporation or reduction of molecular oxygen"/>
    <property type="evidence" value="ECO:0007669"/>
    <property type="project" value="InterPro"/>
</dbReference>
<dbReference type="Pfam" id="PF00067">
    <property type="entry name" value="p450"/>
    <property type="match status" value="1"/>
</dbReference>
<evidence type="ECO:0000313" key="9">
    <source>
        <dbReference type="Proteomes" id="UP000268094"/>
    </source>
</evidence>
<dbReference type="FunFam" id="1.10.630.10:FF:000018">
    <property type="entry name" value="Cytochrome P450 monooxygenase"/>
    <property type="match status" value="1"/>
</dbReference>
<keyword evidence="2 7" id="KW-0349">Heme</keyword>
<name>A0A3A8IW49_9BACT</name>
<keyword evidence="3 7" id="KW-0479">Metal-binding</keyword>
<dbReference type="GO" id="GO:0004497">
    <property type="term" value="F:monooxygenase activity"/>
    <property type="evidence" value="ECO:0007669"/>
    <property type="project" value="UniProtKB-KW"/>
</dbReference>
<keyword evidence="9" id="KW-1185">Reference proteome</keyword>
<dbReference type="InterPro" id="IPR002397">
    <property type="entry name" value="Cyt_P450_B"/>
</dbReference>
<keyword evidence="5 7" id="KW-0408">Iron</keyword>
<dbReference type="PROSITE" id="PS00086">
    <property type="entry name" value="CYTOCHROME_P450"/>
    <property type="match status" value="1"/>
</dbReference>
<accession>A0A3A8IW49</accession>
<gene>
    <name evidence="8" type="ORF">D7V88_15670</name>
</gene>
<evidence type="ECO:0000256" key="4">
    <source>
        <dbReference type="ARBA" id="ARBA00023002"/>
    </source>
</evidence>
<evidence type="ECO:0000256" key="1">
    <source>
        <dbReference type="ARBA" id="ARBA00010617"/>
    </source>
</evidence>
<protein>
    <submittedName>
        <fullName evidence="8">Cytochrome P450</fullName>
    </submittedName>
</protein>
<dbReference type="Proteomes" id="UP000268094">
    <property type="component" value="Unassembled WGS sequence"/>
</dbReference>
<dbReference type="PANTHER" id="PTHR46696">
    <property type="entry name" value="P450, PUTATIVE (EUROFUNG)-RELATED"/>
    <property type="match status" value="1"/>
</dbReference>
<evidence type="ECO:0000256" key="6">
    <source>
        <dbReference type="ARBA" id="ARBA00023033"/>
    </source>
</evidence>
<dbReference type="Gene3D" id="1.10.630.10">
    <property type="entry name" value="Cytochrome P450"/>
    <property type="match status" value="1"/>
</dbReference>
<dbReference type="SUPFAM" id="SSF48264">
    <property type="entry name" value="Cytochrome P450"/>
    <property type="match status" value="1"/>
</dbReference>
<evidence type="ECO:0000313" key="8">
    <source>
        <dbReference type="EMBL" id="RKG87572.1"/>
    </source>
</evidence>
<sequence length="412" mass="45670">MKCPHLGAQYNPFSGPHVEDPHPFYAELRRDAPVSFNPTLGMWLISRYEDICQVLKDPTRYSSADMGNVGSVIAPETQAVLAEGYPLADSLLNSDPPTHTRLRKLMGRGFSSQRIAAQERPIRAVAQELVDAFVHQGRADLVTQLAYPLPVRVILGMVGVPKEDMADIKHWCDDFFRMIFTRVPAEEQPPLARSWVTFQHYVARLIAARRSAPTDDLVSYLVTTDADGESLTLPELIIAIAGSLLAAGHETTTALLAQCWKQAMLQPGLWQRLREDRSLVPHLIEETLRFDSVTHGMIRTTTQEVQLAGVALPAGSRLLLLYASGSRDPALLADGDRFDISRHHPSHLGFGRGIHFCLGAPLARQEALIATNLLLDQLPDMRLAPNPDFGTMQNLAIRAIQHLPVEWTPRNG</sequence>
<dbReference type="InterPro" id="IPR036396">
    <property type="entry name" value="Cyt_P450_sf"/>
</dbReference>
<comment type="similarity">
    <text evidence="1 7">Belongs to the cytochrome P450 family.</text>
</comment>